<dbReference type="OrthoDB" id="2285229at2759"/>
<dbReference type="GO" id="GO:0016604">
    <property type="term" value="C:nuclear body"/>
    <property type="evidence" value="ECO:0007669"/>
    <property type="project" value="TreeGrafter"/>
</dbReference>
<evidence type="ECO:0000259" key="2">
    <source>
        <dbReference type="Pfam" id="PF13086"/>
    </source>
</evidence>
<protein>
    <recommendedName>
        <fullName evidence="2">DNA2/NAM7 helicase helicase domain-containing protein</fullName>
    </recommendedName>
</protein>
<dbReference type="Pfam" id="PF13086">
    <property type="entry name" value="AAA_11"/>
    <property type="match status" value="2"/>
</dbReference>
<dbReference type="PANTHER" id="PTHR10887">
    <property type="entry name" value="DNA2/NAM7 HELICASE FAMILY"/>
    <property type="match status" value="1"/>
</dbReference>
<accession>A0A9N9XIA4</accession>
<reference evidence="3" key="1">
    <citation type="submission" date="2022-01" db="EMBL/GenBank/DDBJ databases">
        <authorList>
            <person name="King R."/>
        </authorList>
    </citation>
    <scope>NUCLEOTIDE SEQUENCE</scope>
</reference>
<dbReference type="GO" id="GO:0004386">
    <property type="term" value="F:helicase activity"/>
    <property type="evidence" value="ECO:0007669"/>
    <property type="project" value="InterPro"/>
</dbReference>
<dbReference type="InterPro" id="IPR041677">
    <property type="entry name" value="DNA2/NAM7_AAA_11"/>
</dbReference>
<dbReference type="PANTHER" id="PTHR10887:SF495">
    <property type="entry name" value="HELICASE SENATAXIN ISOFORM X1-RELATED"/>
    <property type="match status" value="1"/>
</dbReference>
<keyword evidence="4" id="KW-1185">Reference proteome</keyword>
<name>A0A9N9XIA4_DIABA</name>
<dbReference type="GO" id="GO:0006369">
    <property type="term" value="P:termination of RNA polymerase II transcription"/>
    <property type="evidence" value="ECO:0007669"/>
    <property type="project" value="TreeGrafter"/>
</dbReference>
<evidence type="ECO:0000313" key="3">
    <source>
        <dbReference type="EMBL" id="CAG9837478.1"/>
    </source>
</evidence>
<dbReference type="AlphaFoldDB" id="A0A9N9XIA4"/>
<dbReference type="InterPro" id="IPR045055">
    <property type="entry name" value="DNA2/NAM7-like"/>
</dbReference>
<dbReference type="Proteomes" id="UP001153709">
    <property type="component" value="Chromosome 7"/>
</dbReference>
<dbReference type="InterPro" id="IPR027417">
    <property type="entry name" value="P-loop_NTPase"/>
</dbReference>
<proteinExistence type="predicted"/>
<sequence length="588" mass="67178">MRKQKLREIADKAEKKTPSPKSTKGIAKVKLSESRGSFLIQPNSVSSSTNVSKSKDPRLNKLESKPVNNTTMHKPVETKVQNNNVNNRLTPVTQNITLPEKEKVGLIYQISNRNASMAIPTNVRRHYDLSDDINVMLYWNVTWLLEQSKGVKSPPVTNNKPAIRIPSTFRNIQHYLDVMKPCILLEAWQFIFQSTFWKDEEKQIISKVRVQHTRRSEKTVTYDCVSEDTFFRPDDFCLVQYFVTINGSRHSKDNFGYITNAYNRDKLMMFSIVLKAPNGPLVGDKLTVKVIVNIASILRQFRTLRYLEQSPLVNYIMEPERLTTLMPIHGRITREEFPLNYVQQQTCAEASELALGNRPGIYLIHGPPGTGKSSVIVSTVFEIIFKAVQRNESPNLLVTAPSNAAINALIEKLSEARAKLNDNDRRHIKLIRVGPEASMNELAKKYSLREFVKKNILTSHKLHQKYSYVTHQMDVNTFFKQELGAQYDYIIRNTEETLLMGANIICTTLNSSVSYILTNRRSNVKYTACIIDEATQCTEIESLFPIMLNVDKFILVGDPNNYLQLCAIKKPKMSDLANLCLQGYMKNL</sequence>
<dbReference type="EMBL" id="OU898282">
    <property type="protein sequence ID" value="CAG9837478.1"/>
    <property type="molecule type" value="Genomic_DNA"/>
</dbReference>
<organism evidence="3 4">
    <name type="scientific">Diabrotica balteata</name>
    <name type="common">Banded cucumber beetle</name>
    <dbReference type="NCBI Taxonomy" id="107213"/>
    <lineage>
        <taxon>Eukaryota</taxon>
        <taxon>Metazoa</taxon>
        <taxon>Ecdysozoa</taxon>
        <taxon>Arthropoda</taxon>
        <taxon>Hexapoda</taxon>
        <taxon>Insecta</taxon>
        <taxon>Pterygota</taxon>
        <taxon>Neoptera</taxon>
        <taxon>Endopterygota</taxon>
        <taxon>Coleoptera</taxon>
        <taxon>Polyphaga</taxon>
        <taxon>Cucujiformia</taxon>
        <taxon>Chrysomeloidea</taxon>
        <taxon>Chrysomelidae</taxon>
        <taxon>Galerucinae</taxon>
        <taxon>Diabroticina</taxon>
        <taxon>Diabroticites</taxon>
        <taxon>Diabrotica</taxon>
    </lineage>
</organism>
<dbReference type="GO" id="GO:0001147">
    <property type="term" value="F:transcription termination site sequence-specific DNA binding"/>
    <property type="evidence" value="ECO:0007669"/>
    <property type="project" value="TreeGrafter"/>
</dbReference>
<feature type="domain" description="DNA2/NAM7 helicase helicase" evidence="2">
    <location>
        <begin position="349"/>
        <end position="460"/>
    </location>
</feature>
<feature type="compositionally biased region" description="Basic and acidic residues" evidence="1">
    <location>
        <begin position="1"/>
        <end position="17"/>
    </location>
</feature>
<feature type="domain" description="DNA2/NAM7 helicase helicase" evidence="2">
    <location>
        <begin position="480"/>
        <end position="560"/>
    </location>
</feature>
<feature type="region of interest" description="Disordered" evidence="1">
    <location>
        <begin position="1"/>
        <end position="69"/>
    </location>
</feature>
<feature type="compositionally biased region" description="Low complexity" evidence="1">
    <location>
        <begin position="43"/>
        <end position="52"/>
    </location>
</feature>
<feature type="compositionally biased region" description="Basic and acidic residues" evidence="1">
    <location>
        <begin position="53"/>
        <end position="64"/>
    </location>
</feature>
<evidence type="ECO:0000313" key="4">
    <source>
        <dbReference type="Proteomes" id="UP001153709"/>
    </source>
</evidence>
<dbReference type="Gene3D" id="3.40.50.300">
    <property type="entry name" value="P-loop containing nucleotide triphosphate hydrolases"/>
    <property type="match status" value="1"/>
</dbReference>
<dbReference type="SUPFAM" id="SSF52540">
    <property type="entry name" value="P-loop containing nucleoside triphosphate hydrolases"/>
    <property type="match status" value="1"/>
</dbReference>
<gene>
    <name evidence="3" type="ORF">DIABBA_LOCUS10452</name>
</gene>
<evidence type="ECO:0000256" key="1">
    <source>
        <dbReference type="SAM" id="MobiDB-lite"/>
    </source>
</evidence>